<dbReference type="Gene3D" id="3.40.50.11860">
    <property type="entry name" value="Diphthamide synthesis DPH1/DPH2 domain 3"/>
    <property type="match status" value="1"/>
</dbReference>
<dbReference type="GeneID" id="15806663"/>
<keyword evidence="6" id="KW-0411">Iron-sulfur</keyword>
<dbReference type="OrthoDB" id="361972at2759"/>
<evidence type="ECO:0008006" key="9">
    <source>
        <dbReference type="Google" id="ProtNLM"/>
    </source>
</evidence>
<dbReference type="VEuPathDB" id="PiroplasmaDB:BEWA_037770"/>
<dbReference type="EMBL" id="ACOU01000002">
    <property type="protein sequence ID" value="EKX73740.1"/>
    <property type="molecule type" value="Genomic_DNA"/>
</dbReference>
<evidence type="ECO:0000256" key="2">
    <source>
        <dbReference type="ARBA" id="ARBA00005156"/>
    </source>
</evidence>
<dbReference type="InterPro" id="IPR042263">
    <property type="entry name" value="DPH1/DPH2_1"/>
</dbReference>
<dbReference type="RefSeq" id="XP_004833192.1">
    <property type="nucleotide sequence ID" value="XM_004833135.1"/>
</dbReference>
<dbReference type="Proteomes" id="UP000031512">
    <property type="component" value="Unassembled WGS sequence"/>
</dbReference>
<dbReference type="KEGG" id="beq:BEWA_037770"/>
<reference evidence="7 8" key="1">
    <citation type="journal article" date="2012" name="BMC Genomics">
        <title>Comparative genomic analysis and phylogenetic position of Theileria equi.</title>
        <authorList>
            <person name="Kappmeyer L.S."/>
            <person name="Thiagarajan M."/>
            <person name="Herndon D.R."/>
            <person name="Ramsay J.D."/>
            <person name="Caler E."/>
            <person name="Djikeng A."/>
            <person name="Gillespie J.J."/>
            <person name="Lau A.O."/>
            <person name="Roalson E.H."/>
            <person name="Silva J.C."/>
            <person name="Silva M.G."/>
            <person name="Suarez C.E."/>
            <person name="Ueti M.W."/>
            <person name="Nene V.M."/>
            <person name="Mealey R.H."/>
            <person name="Knowles D.P."/>
            <person name="Brayton K.A."/>
        </authorList>
    </citation>
    <scope>NUCLEOTIDE SEQUENCE [LARGE SCALE GENOMIC DNA]</scope>
    <source>
        <strain evidence="7 8">WA</strain>
    </source>
</reference>
<proteinExistence type="inferred from homology"/>
<name>L1LER1_THEEQ</name>
<dbReference type="Gene3D" id="3.40.50.11840">
    <property type="entry name" value="Diphthamide synthesis DPH1/DPH2 domain 1"/>
    <property type="match status" value="1"/>
</dbReference>
<comment type="similarity">
    <text evidence="3">Belongs to the DPH1/DPH2 family. DPH2 subfamily.</text>
</comment>
<dbReference type="FunFam" id="3.40.50.11860:FF:000001">
    <property type="entry name" value="2-(3-amino-3-carboxypropyl)histidine synthase subunit 2"/>
    <property type="match status" value="1"/>
</dbReference>
<dbReference type="Pfam" id="PF01866">
    <property type="entry name" value="Diphthamide_syn"/>
    <property type="match status" value="1"/>
</dbReference>
<dbReference type="AlphaFoldDB" id="L1LER1"/>
<keyword evidence="8" id="KW-1185">Reference proteome</keyword>
<dbReference type="SFLD" id="SFLDS00032">
    <property type="entry name" value="Radical_SAM_3-amino-3-carboxyp"/>
    <property type="match status" value="1"/>
</dbReference>
<comment type="pathway">
    <text evidence="2">Protein modification; peptidyl-diphthamide biosynthesis.</text>
</comment>
<organism evidence="7 8">
    <name type="scientific">Theileria equi strain WA</name>
    <dbReference type="NCBI Taxonomy" id="1537102"/>
    <lineage>
        <taxon>Eukaryota</taxon>
        <taxon>Sar</taxon>
        <taxon>Alveolata</taxon>
        <taxon>Apicomplexa</taxon>
        <taxon>Aconoidasida</taxon>
        <taxon>Piroplasmida</taxon>
        <taxon>Theileriidae</taxon>
        <taxon>Theileria</taxon>
    </lineage>
</organism>
<dbReference type="InterPro" id="IPR042265">
    <property type="entry name" value="DPH1/DPH2_3"/>
</dbReference>
<dbReference type="InterPro" id="IPR016435">
    <property type="entry name" value="DPH1/DPH2"/>
</dbReference>
<dbReference type="PANTHER" id="PTHR10762">
    <property type="entry name" value="DIPHTHAMIDE BIOSYNTHESIS PROTEIN"/>
    <property type="match status" value="1"/>
</dbReference>
<dbReference type="GO" id="GO:0051536">
    <property type="term" value="F:iron-sulfur cluster binding"/>
    <property type="evidence" value="ECO:0007669"/>
    <property type="project" value="UniProtKB-KW"/>
</dbReference>
<evidence type="ECO:0000256" key="1">
    <source>
        <dbReference type="ARBA" id="ARBA00001966"/>
    </source>
</evidence>
<dbReference type="GO" id="GO:0046872">
    <property type="term" value="F:metal ion binding"/>
    <property type="evidence" value="ECO:0007669"/>
    <property type="project" value="UniProtKB-KW"/>
</dbReference>
<keyword evidence="4" id="KW-0479">Metal-binding</keyword>
<dbReference type="STRING" id="1537102.L1LER1"/>
<sequence>MLNYNLDPVIEKIRANKYVNVAIQSSDVKESADVCTYLQEKFSTTPNTNFYVIGDVLIGSCCTDIIASRRCNADYIIYLGEFCQSSIEVTVPISYVYNIVEFDSDFLSNKVETLLKDLDYTKLLLVYNAALHHRLPEICKTLLKLATHIYVAQCFDDNARHDAIGSRKQLAGRPVYKYIIDDSSCATILGEYELETNTNDILILFLNISGGCDGLRDTIALETSGCQYYELLVDSGDVLNLDGYGDKLRINRYKNIEKVKGASKIGIITLTKCLSGINRLRSEMHNLLKKSNKKCYVFSINHLTEAKLTNFPAIDIYCLLSCSHTALTLPAILSKHLVLPFELLVALGVIDWSVDYVFDFNILLKFIYAHAIIPDSGESDNDKEKSEIKKICGGTELSLYAKNFYDNLPHNKDRTFSGLDPLYNFDKESKIIRGSHGTASGYSHEYTHK</sequence>
<evidence type="ECO:0000256" key="4">
    <source>
        <dbReference type="ARBA" id="ARBA00022723"/>
    </source>
</evidence>
<dbReference type="eggNOG" id="KOG2648">
    <property type="taxonomic scope" value="Eukaryota"/>
</dbReference>
<comment type="caution">
    <text evidence="7">The sequence shown here is derived from an EMBL/GenBank/DDBJ whole genome shotgun (WGS) entry which is preliminary data.</text>
</comment>
<evidence type="ECO:0000313" key="7">
    <source>
        <dbReference type="EMBL" id="EKX73740.1"/>
    </source>
</evidence>
<evidence type="ECO:0000256" key="3">
    <source>
        <dbReference type="ARBA" id="ARBA00006179"/>
    </source>
</evidence>
<evidence type="ECO:0000313" key="8">
    <source>
        <dbReference type="Proteomes" id="UP000031512"/>
    </source>
</evidence>
<dbReference type="PANTHER" id="PTHR10762:SF2">
    <property type="entry name" value="2-(3-AMINO-3-CARBOXYPROPYL)HISTIDINE SYNTHASE SUBUNIT 2"/>
    <property type="match status" value="1"/>
</dbReference>
<dbReference type="UniPathway" id="UPA00559"/>
<comment type="cofactor">
    <cofactor evidence="1">
        <name>[4Fe-4S] cluster</name>
        <dbReference type="ChEBI" id="CHEBI:49883"/>
    </cofactor>
</comment>
<evidence type="ECO:0000256" key="5">
    <source>
        <dbReference type="ARBA" id="ARBA00023004"/>
    </source>
</evidence>
<protein>
    <recommendedName>
        <fullName evidence="9">2-(3-amino-3-carboxypropyl)histidine synthase</fullName>
    </recommendedName>
</protein>
<accession>L1LER1</accession>
<gene>
    <name evidence="7" type="ORF">BEWA_037770</name>
</gene>
<dbReference type="GO" id="GO:0090560">
    <property type="term" value="F:2-(3-amino-3-carboxypropyl)histidine synthase activity"/>
    <property type="evidence" value="ECO:0007669"/>
    <property type="project" value="InterPro"/>
</dbReference>
<dbReference type="GO" id="GO:0017183">
    <property type="term" value="P:protein histidyl modification to diphthamide"/>
    <property type="evidence" value="ECO:0007669"/>
    <property type="project" value="UniProtKB-UniPathway"/>
</dbReference>
<dbReference type="NCBIfam" id="TIGR00322">
    <property type="entry name" value="diphth2_R"/>
    <property type="match status" value="1"/>
</dbReference>
<keyword evidence="5" id="KW-0408">Iron</keyword>
<evidence type="ECO:0000256" key="6">
    <source>
        <dbReference type="ARBA" id="ARBA00023014"/>
    </source>
</evidence>